<feature type="compositionally biased region" description="Polar residues" evidence="1">
    <location>
        <begin position="273"/>
        <end position="285"/>
    </location>
</feature>
<evidence type="ECO:0000256" key="1">
    <source>
        <dbReference type="SAM" id="MobiDB-lite"/>
    </source>
</evidence>
<feature type="compositionally biased region" description="Polar residues" evidence="1">
    <location>
        <begin position="189"/>
        <end position="201"/>
    </location>
</feature>
<dbReference type="EMBL" id="KB446558">
    <property type="protein sequence ID" value="EME82968.1"/>
    <property type="molecule type" value="Genomic_DNA"/>
</dbReference>
<dbReference type="Proteomes" id="UP000016932">
    <property type="component" value="Unassembled WGS sequence"/>
</dbReference>
<feature type="compositionally biased region" description="Polar residues" evidence="1">
    <location>
        <begin position="151"/>
        <end position="164"/>
    </location>
</feature>
<feature type="compositionally biased region" description="Basic and acidic residues" evidence="1">
    <location>
        <begin position="286"/>
        <end position="295"/>
    </location>
</feature>
<dbReference type="AlphaFoldDB" id="M3B0N4"/>
<evidence type="ECO:0000313" key="3">
    <source>
        <dbReference type="Proteomes" id="UP000016932"/>
    </source>
</evidence>
<proteinExistence type="predicted"/>
<dbReference type="HOGENOM" id="CLU_943741_0_0_1"/>
<feature type="compositionally biased region" description="Basic and acidic residues" evidence="1">
    <location>
        <begin position="122"/>
        <end position="131"/>
    </location>
</feature>
<protein>
    <submittedName>
        <fullName evidence="2">Uncharacterized protein</fullName>
    </submittedName>
</protein>
<feature type="region of interest" description="Disordered" evidence="1">
    <location>
        <begin position="63"/>
        <end position="230"/>
    </location>
</feature>
<feature type="compositionally biased region" description="Polar residues" evidence="1">
    <location>
        <begin position="63"/>
        <end position="93"/>
    </location>
</feature>
<dbReference type="GeneID" id="19335575"/>
<feature type="region of interest" description="Disordered" evidence="1">
    <location>
        <begin position="244"/>
        <end position="295"/>
    </location>
</feature>
<keyword evidence="3" id="KW-1185">Reference proteome</keyword>
<feature type="region of interest" description="Disordered" evidence="1">
    <location>
        <begin position="1"/>
        <end position="36"/>
    </location>
</feature>
<dbReference type="VEuPathDB" id="FungiDB:MYCFIDRAFT_196375"/>
<gene>
    <name evidence="2" type="ORF">MYCFIDRAFT_196375</name>
</gene>
<reference evidence="2 3" key="1">
    <citation type="journal article" date="2012" name="PLoS Pathog.">
        <title>Diverse lifestyles and strategies of plant pathogenesis encoded in the genomes of eighteen Dothideomycetes fungi.</title>
        <authorList>
            <person name="Ohm R.A."/>
            <person name="Feau N."/>
            <person name="Henrissat B."/>
            <person name="Schoch C.L."/>
            <person name="Horwitz B.A."/>
            <person name="Barry K.W."/>
            <person name="Condon B.J."/>
            <person name="Copeland A.C."/>
            <person name="Dhillon B."/>
            <person name="Glaser F."/>
            <person name="Hesse C.N."/>
            <person name="Kosti I."/>
            <person name="LaButti K."/>
            <person name="Lindquist E.A."/>
            <person name="Lucas S."/>
            <person name="Salamov A.A."/>
            <person name="Bradshaw R.E."/>
            <person name="Ciuffetti L."/>
            <person name="Hamelin R.C."/>
            <person name="Kema G.H.J."/>
            <person name="Lawrence C."/>
            <person name="Scott J.A."/>
            <person name="Spatafora J.W."/>
            <person name="Turgeon B.G."/>
            <person name="de Wit P.J.G.M."/>
            <person name="Zhong S."/>
            <person name="Goodwin S.B."/>
            <person name="Grigoriev I.V."/>
        </authorList>
    </citation>
    <scope>NUCLEOTIDE SEQUENCE [LARGE SCALE GENOMIC DNA]</scope>
    <source>
        <strain evidence="2 3">CIRAD86</strain>
    </source>
</reference>
<accession>M3B0N4</accession>
<sequence>MGRGKGQSYLPRAGDFSGNGDKPTSLEDPMAYGAPTRREATLWDRGGGLDVAADDIDMTDVNGETAQKIQTSTYSPKTVQGTSTQTAETATGEESSKSRRAEKKATKDAAIATRTRSKKFEKRAPEKTEKRAGKKARRAARKEEARRQGSLDPQPQLEANNSLHAGNRASRVEKAGSSVERQNPRVPSPRSQSSITGTNSEDPIETAANLEPRQIHGRWGVGNRLDKKDNRKLVRAMEHLFTNDESENSKSKKAAHKAVNRGFQLPSERLNLDSISSLDSTVQDQSFKDDSHPEI</sequence>
<name>M3B0N4_PSEFD</name>
<dbReference type="RefSeq" id="XP_007926336.1">
    <property type="nucleotide sequence ID" value="XM_007928145.1"/>
</dbReference>
<dbReference type="KEGG" id="pfj:MYCFIDRAFT_196375"/>
<evidence type="ECO:0000313" key="2">
    <source>
        <dbReference type="EMBL" id="EME82968.1"/>
    </source>
</evidence>
<organism evidence="2 3">
    <name type="scientific">Pseudocercospora fijiensis (strain CIRAD86)</name>
    <name type="common">Black leaf streak disease fungus</name>
    <name type="synonym">Mycosphaerella fijiensis</name>
    <dbReference type="NCBI Taxonomy" id="383855"/>
    <lineage>
        <taxon>Eukaryota</taxon>
        <taxon>Fungi</taxon>
        <taxon>Dikarya</taxon>
        <taxon>Ascomycota</taxon>
        <taxon>Pezizomycotina</taxon>
        <taxon>Dothideomycetes</taxon>
        <taxon>Dothideomycetidae</taxon>
        <taxon>Mycosphaerellales</taxon>
        <taxon>Mycosphaerellaceae</taxon>
        <taxon>Pseudocercospora</taxon>
    </lineage>
</organism>
<feature type="compositionally biased region" description="Basic and acidic residues" evidence="1">
    <location>
        <begin position="94"/>
        <end position="107"/>
    </location>
</feature>